<dbReference type="Proteomes" id="UP000000310">
    <property type="component" value="Chromosome"/>
</dbReference>
<accession>F0SE45</accession>
<dbReference type="HOGENOM" id="CLU_068235_3_0_10"/>
<gene>
    <name evidence="2" type="ordered locus">Pedsa_2423</name>
</gene>
<keyword evidence="3" id="KW-1185">Reference proteome</keyword>
<dbReference type="eggNOG" id="COG2885">
    <property type="taxonomic scope" value="Bacteria"/>
</dbReference>
<proteinExistence type="predicted"/>
<sequence>MKRYILIILLLTAIGGGAAKAQLNPLKSQYFQNEYLVNPAMAGNHGRPEVFVNYSNQWNKIDGAPVLSSISGSLPVNSKASFGINIINDKAGLIGKTQAMGSFSYKVPFSEDHALRFGVSISWSQDRLDYGRATSSGISDTELAKYNDRENYLDGNLGITYQYKDIEAQFSYLSLNEKRYSRISTVDYATFYSSLSYKIRFDGSFGVKPMFAYRGIKNYENQWDVAAEWNADQLRFYTMYHSNRSFTGGMGYLDRSGLFVSALYNSEPLHLRGFSGGIFDVVVGYRFGKMAY</sequence>
<dbReference type="OrthoDB" id="891773at2"/>
<evidence type="ECO:0000313" key="2">
    <source>
        <dbReference type="EMBL" id="ADY52971.1"/>
    </source>
</evidence>
<feature type="chain" id="PRO_5003260239" evidence="1">
    <location>
        <begin position="22"/>
        <end position="292"/>
    </location>
</feature>
<dbReference type="KEGG" id="psn:Pedsa_2423"/>
<feature type="signal peptide" evidence="1">
    <location>
        <begin position="1"/>
        <end position="21"/>
    </location>
</feature>
<dbReference type="NCBIfam" id="TIGR03519">
    <property type="entry name" value="T9SS_PorP_fam"/>
    <property type="match status" value="1"/>
</dbReference>
<protein>
    <submittedName>
        <fullName evidence="2">Membrane protein</fullName>
    </submittedName>
</protein>
<dbReference type="Pfam" id="PF11751">
    <property type="entry name" value="PorP_SprF"/>
    <property type="match status" value="1"/>
</dbReference>
<keyword evidence="1" id="KW-0732">Signal</keyword>
<dbReference type="AlphaFoldDB" id="F0SE45"/>
<evidence type="ECO:0000256" key="1">
    <source>
        <dbReference type="SAM" id="SignalP"/>
    </source>
</evidence>
<reference evidence="2 3" key="1">
    <citation type="journal article" date="2011" name="Stand. Genomic Sci.">
        <title>Complete genome sequence of the gliding, heparinolytic Pedobacter saltans type strain (113).</title>
        <authorList>
            <person name="Liolios K."/>
            <person name="Sikorski J."/>
            <person name="Lu M."/>
            <person name="Nolan M."/>
            <person name="Lapidus A."/>
            <person name="Lucas S."/>
            <person name="Hammon N."/>
            <person name="Deshpande S."/>
            <person name="Cheng J.F."/>
            <person name="Tapia R."/>
            <person name="Han C."/>
            <person name="Goodwin L."/>
            <person name="Pitluck S."/>
            <person name="Huntemann M."/>
            <person name="Ivanova N."/>
            <person name="Pagani I."/>
            <person name="Mavromatis K."/>
            <person name="Ovchinikova G."/>
            <person name="Pati A."/>
            <person name="Chen A."/>
            <person name="Palaniappan K."/>
            <person name="Land M."/>
            <person name="Hauser L."/>
            <person name="Brambilla E.M."/>
            <person name="Kotsyurbenko O."/>
            <person name="Rohde M."/>
            <person name="Tindall B.J."/>
            <person name="Abt B."/>
            <person name="Goker M."/>
            <person name="Detter J.C."/>
            <person name="Woyke T."/>
            <person name="Bristow J."/>
            <person name="Eisen J.A."/>
            <person name="Markowitz V."/>
            <person name="Hugenholtz P."/>
            <person name="Klenk H.P."/>
            <person name="Kyrpides N.C."/>
        </authorList>
    </citation>
    <scope>NUCLEOTIDE SEQUENCE [LARGE SCALE GENOMIC DNA]</scope>
    <source>
        <strain evidence="3">ATCC 51119 / DSM 12145 / JCM 21818 / LMG 10337 / NBRC 100064 / NCIMB 13643</strain>
    </source>
</reference>
<name>F0SE45_PSESL</name>
<reference evidence="3" key="2">
    <citation type="submission" date="2011-02" db="EMBL/GenBank/DDBJ databases">
        <title>The complete genome of Pedobacter saltans DSM 12145.</title>
        <authorList>
            <consortium name="US DOE Joint Genome Institute (JGI-PGF)"/>
            <person name="Lucas S."/>
            <person name="Copeland A."/>
            <person name="Lapidus A."/>
            <person name="Bruce D."/>
            <person name="Goodwin L."/>
            <person name="Pitluck S."/>
            <person name="Kyrpides N."/>
            <person name="Mavromatis K."/>
            <person name="Pagani I."/>
            <person name="Ivanova N."/>
            <person name="Ovchinnikova G."/>
            <person name="Lu M."/>
            <person name="Detter J.C."/>
            <person name="Han C."/>
            <person name="Land M."/>
            <person name="Hauser L."/>
            <person name="Markowitz V."/>
            <person name="Cheng J.-F."/>
            <person name="Hugenholtz P."/>
            <person name="Woyke T."/>
            <person name="Wu D."/>
            <person name="Tindall B."/>
            <person name="Pomrenke H.G."/>
            <person name="Brambilla E."/>
            <person name="Klenk H.-P."/>
            <person name="Eisen J.A."/>
        </authorList>
    </citation>
    <scope>NUCLEOTIDE SEQUENCE [LARGE SCALE GENOMIC DNA]</scope>
    <source>
        <strain evidence="3">ATCC 51119 / DSM 12145 / JCM 21818 / LMG 10337 / NBRC 100064 / NCIMB 13643</strain>
    </source>
</reference>
<organism evidence="2 3">
    <name type="scientific">Pseudopedobacter saltans (strain ATCC 51119 / DSM 12145 / JCM 21818 / CCUG 39354 / LMG 10337 / NBRC 100064 / NCIMB 13643)</name>
    <name type="common">Pedobacter saltans</name>
    <dbReference type="NCBI Taxonomy" id="762903"/>
    <lineage>
        <taxon>Bacteria</taxon>
        <taxon>Pseudomonadati</taxon>
        <taxon>Bacteroidota</taxon>
        <taxon>Sphingobacteriia</taxon>
        <taxon>Sphingobacteriales</taxon>
        <taxon>Sphingobacteriaceae</taxon>
        <taxon>Pseudopedobacter</taxon>
    </lineage>
</organism>
<dbReference type="STRING" id="762903.Pedsa_2423"/>
<dbReference type="RefSeq" id="WP_013633456.1">
    <property type="nucleotide sequence ID" value="NC_015177.1"/>
</dbReference>
<evidence type="ECO:0000313" key="3">
    <source>
        <dbReference type="Proteomes" id="UP000000310"/>
    </source>
</evidence>
<dbReference type="EMBL" id="CP002545">
    <property type="protein sequence ID" value="ADY52971.1"/>
    <property type="molecule type" value="Genomic_DNA"/>
</dbReference>
<dbReference type="InterPro" id="IPR019861">
    <property type="entry name" value="PorP/SprF_Bacteroidetes"/>
</dbReference>